<feature type="transmembrane region" description="Helical" evidence="2">
    <location>
        <begin position="77"/>
        <end position="96"/>
    </location>
</feature>
<keyword evidence="2" id="KW-0812">Transmembrane</keyword>
<feature type="non-terminal residue" evidence="3">
    <location>
        <position position="1"/>
    </location>
</feature>
<dbReference type="PANTHER" id="PTHR38848:SF3">
    <property type="entry name" value="G-PROTEIN COUPLED RECEPTORS FAMILY 3 PROFILE DOMAIN-CONTAINING PROTEIN"/>
    <property type="match status" value="1"/>
</dbReference>
<organism evidence="3 4">
    <name type="scientific">Bimuria novae-zelandiae CBS 107.79</name>
    <dbReference type="NCBI Taxonomy" id="1447943"/>
    <lineage>
        <taxon>Eukaryota</taxon>
        <taxon>Fungi</taxon>
        <taxon>Dikarya</taxon>
        <taxon>Ascomycota</taxon>
        <taxon>Pezizomycotina</taxon>
        <taxon>Dothideomycetes</taxon>
        <taxon>Pleosporomycetidae</taxon>
        <taxon>Pleosporales</taxon>
        <taxon>Massarineae</taxon>
        <taxon>Didymosphaeriaceae</taxon>
        <taxon>Bimuria</taxon>
    </lineage>
</organism>
<dbReference type="Proteomes" id="UP000800036">
    <property type="component" value="Unassembled WGS sequence"/>
</dbReference>
<keyword evidence="4" id="KW-1185">Reference proteome</keyword>
<evidence type="ECO:0000256" key="1">
    <source>
        <dbReference type="SAM" id="MobiDB-lite"/>
    </source>
</evidence>
<feature type="region of interest" description="Disordered" evidence="1">
    <location>
        <begin position="255"/>
        <end position="294"/>
    </location>
</feature>
<feature type="transmembrane region" description="Helical" evidence="2">
    <location>
        <begin position="116"/>
        <end position="137"/>
    </location>
</feature>
<feature type="compositionally biased region" description="Polar residues" evidence="1">
    <location>
        <begin position="255"/>
        <end position="266"/>
    </location>
</feature>
<dbReference type="EMBL" id="ML976701">
    <property type="protein sequence ID" value="KAF1970384.1"/>
    <property type="molecule type" value="Genomic_DNA"/>
</dbReference>
<proteinExistence type="predicted"/>
<feature type="transmembrane region" description="Helical" evidence="2">
    <location>
        <begin position="6"/>
        <end position="25"/>
    </location>
</feature>
<keyword evidence="2" id="KW-1133">Transmembrane helix</keyword>
<evidence type="ECO:0008006" key="5">
    <source>
        <dbReference type="Google" id="ProtNLM"/>
    </source>
</evidence>
<name>A0A6A5V053_9PLEO</name>
<evidence type="ECO:0000256" key="2">
    <source>
        <dbReference type="SAM" id="Phobius"/>
    </source>
</evidence>
<gene>
    <name evidence="3" type="ORF">BU23DRAFT_474075</name>
</gene>
<dbReference type="AlphaFoldDB" id="A0A6A5V053"/>
<evidence type="ECO:0000313" key="3">
    <source>
        <dbReference type="EMBL" id="KAF1970384.1"/>
    </source>
</evidence>
<feature type="compositionally biased region" description="Basic and acidic residues" evidence="1">
    <location>
        <begin position="267"/>
        <end position="279"/>
    </location>
</feature>
<keyword evidence="2" id="KW-0472">Membrane</keyword>
<reference evidence="3" key="1">
    <citation type="journal article" date="2020" name="Stud. Mycol.">
        <title>101 Dothideomycetes genomes: a test case for predicting lifestyles and emergence of pathogens.</title>
        <authorList>
            <person name="Haridas S."/>
            <person name="Albert R."/>
            <person name="Binder M."/>
            <person name="Bloem J."/>
            <person name="Labutti K."/>
            <person name="Salamov A."/>
            <person name="Andreopoulos B."/>
            <person name="Baker S."/>
            <person name="Barry K."/>
            <person name="Bills G."/>
            <person name="Bluhm B."/>
            <person name="Cannon C."/>
            <person name="Castanera R."/>
            <person name="Culley D."/>
            <person name="Daum C."/>
            <person name="Ezra D."/>
            <person name="Gonzalez J."/>
            <person name="Henrissat B."/>
            <person name="Kuo A."/>
            <person name="Liang C."/>
            <person name="Lipzen A."/>
            <person name="Lutzoni F."/>
            <person name="Magnuson J."/>
            <person name="Mondo S."/>
            <person name="Nolan M."/>
            <person name="Ohm R."/>
            <person name="Pangilinan J."/>
            <person name="Park H.-J."/>
            <person name="Ramirez L."/>
            <person name="Alfaro M."/>
            <person name="Sun H."/>
            <person name="Tritt A."/>
            <person name="Yoshinaga Y."/>
            <person name="Zwiers L.-H."/>
            <person name="Turgeon B."/>
            <person name="Goodwin S."/>
            <person name="Spatafora J."/>
            <person name="Crous P."/>
            <person name="Grigoriev I."/>
        </authorList>
    </citation>
    <scope>NUCLEOTIDE SEQUENCE</scope>
    <source>
        <strain evidence="3">CBS 107.79</strain>
    </source>
</reference>
<protein>
    <recommendedName>
        <fullName evidence="5">G-protein coupled receptors family 1 profile domain-containing protein</fullName>
    </recommendedName>
</protein>
<sequence length="381" mass="42743">VPLFGNIISVILQMITFGLLSICLLRRTQNITSWTNLPLATWLVLIIYADSALFVFVTSIITQGIGINESHGVCKGGILLCLVCYMTTKILIYYFLVERAYIIRGCRAPRLKTKLWLFNCLGMIVPYCTVVVLNFVFRIAYINEKGVCIIGMEKKAMLPLISFDVVVNVSQALTRRIHILMYGTDLYSYQHNTNRTLRTMAYRSFIGSCASLTSSVANLTVLMVLKGEPGWICLMLCNADVLFAVIVLHWMTQVERSPGNSSNPSQGDRRVSGVDDNKRNSITPERPNRGSLHMWTGSRIALPAPSASFKGTMSTEIKAAQRIQREGSDEDTIELRGIRVQTERTQEAQETDVDVRGETSAEYTRYGQSVVERRVTVENMV</sequence>
<feature type="transmembrane region" description="Helical" evidence="2">
    <location>
        <begin position="37"/>
        <end position="65"/>
    </location>
</feature>
<dbReference type="PANTHER" id="PTHR38848">
    <property type="entry name" value="G-PROTEIN COUPLED RECEPTORS FAMILY 3 PROFILE DOMAIN-CONTAINING PROTEIN"/>
    <property type="match status" value="1"/>
</dbReference>
<evidence type="ECO:0000313" key="4">
    <source>
        <dbReference type="Proteomes" id="UP000800036"/>
    </source>
</evidence>
<accession>A0A6A5V053</accession>
<dbReference type="OrthoDB" id="3210850at2759"/>